<evidence type="ECO:0000313" key="2">
    <source>
        <dbReference type="Proteomes" id="UP001500653"/>
    </source>
</evidence>
<dbReference type="RefSeq" id="WP_253864794.1">
    <property type="nucleotide sequence ID" value="NZ_BAAALN010000002.1"/>
</dbReference>
<dbReference type="EMBL" id="BAAALN010000002">
    <property type="protein sequence ID" value="GAA1227224.1"/>
    <property type="molecule type" value="Genomic_DNA"/>
</dbReference>
<dbReference type="Proteomes" id="UP001500653">
    <property type="component" value="Unassembled WGS sequence"/>
</dbReference>
<proteinExistence type="predicted"/>
<keyword evidence="2" id="KW-1185">Reference proteome</keyword>
<accession>A0ABP4GJU0</accession>
<name>A0ABP4GJU0_9PSEU</name>
<gene>
    <name evidence="1" type="ORF">GCM10009676_06710</name>
</gene>
<comment type="caution">
    <text evidence="1">The sequence shown here is derived from an EMBL/GenBank/DDBJ whole genome shotgun (WGS) entry which is preliminary data.</text>
</comment>
<protein>
    <submittedName>
        <fullName evidence="1">Uncharacterized protein</fullName>
    </submittedName>
</protein>
<sequence>MTTTPWLPTSAELASHTKVSTELVAAAESLNKAALLLSDCGMADRARELCWRQFDLFRSHSPLAPRTAKLALQPLVNIGRLQIRTGDEHRAHELFTGLYQAMRGGAAIRIDDRVVDTANLLDDRERRSELVRFLWTVLLADGTRALTRAGRWEHALAHIECHRGIGERLLNGRQVAIITGIVNGDHDHALELLDRSGTHEPWEQAIADCLATLCLTLAGRDTQLAEHRMLEHYLDLGTTPPVFRCRLGLVVLDLLRHAPAAPIAANITQQAISAGDAYVARDVDTHRTCMVGTSAATRQQMSTIVTDGGLGHDPYLPAALLDTITDAAAASEEGMSRFLRGGCR</sequence>
<reference evidence="2" key="1">
    <citation type="journal article" date="2019" name="Int. J. Syst. Evol. Microbiol.">
        <title>The Global Catalogue of Microorganisms (GCM) 10K type strain sequencing project: providing services to taxonomists for standard genome sequencing and annotation.</title>
        <authorList>
            <consortium name="The Broad Institute Genomics Platform"/>
            <consortium name="The Broad Institute Genome Sequencing Center for Infectious Disease"/>
            <person name="Wu L."/>
            <person name="Ma J."/>
        </authorList>
    </citation>
    <scope>NUCLEOTIDE SEQUENCE [LARGE SCALE GENOMIC DNA]</scope>
    <source>
        <strain evidence="2">JCM 13023</strain>
    </source>
</reference>
<evidence type="ECO:0000313" key="1">
    <source>
        <dbReference type="EMBL" id="GAA1227224.1"/>
    </source>
</evidence>
<organism evidence="1 2">
    <name type="scientific">Prauserella halophila</name>
    <dbReference type="NCBI Taxonomy" id="185641"/>
    <lineage>
        <taxon>Bacteria</taxon>
        <taxon>Bacillati</taxon>
        <taxon>Actinomycetota</taxon>
        <taxon>Actinomycetes</taxon>
        <taxon>Pseudonocardiales</taxon>
        <taxon>Pseudonocardiaceae</taxon>
        <taxon>Prauserella</taxon>
    </lineage>
</organism>